<dbReference type="EMBL" id="JASNVW010000002">
    <property type="protein sequence ID" value="MDK6028485.1"/>
    <property type="molecule type" value="Genomic_DNA"/>
</dbReference>
<evidence type="ECO:0000256" key="4">
    <source>
        <dbReference type="ARBA" id="ARBA00022777"/>
    </source>
</evidence>
<keyword evidence="2" id="KW-0808">Transferase</keyword>
<dbReference type="InterPro" id="IPR029056">
    <property type="entry name" value="Ribokinase-like"/>
</dbReference>
<comment type="similarity">
    <text evidence="1">Belongs to the carbohydrate kinase PfkB family.</text>
</comment>
<organism evidence="7 8">
    <name type="scientific">Ignisphaera cupida</name>
    <dbReference type="NCBI Taxonomy" id="3050454"/>
    <lineage>
        <taxon>Archaea</taxon>
        <taxon>Thermoproteota</taxon>
        <taxon>Thermoprotei</taxon>
        <taxon>Desulfurococcales</taxon>
        <taxon>Desulfurococcaceae</taxon>
        <taxon>Ignisphaera</taxon>
    </lineage>
</organism>
<name>A0ABD4Z6G1_9CREN</name>
<dbReference type="SUPFAM" id="SSF53613">
    <property type="entry name" value="Ribokinase-like"/>
    <property type="match status" value="1"/>
</dbReference>
<evidence type="ECO:0000259" key="6">
    <source>
        <dbReference type="Pfam" id="PF00294"/>
    </source>
</evidence>
<keyword evidence="5" id="KW-0067">ATP-binding</keyword>
<evidence type="ECO:0000313" key="7">
    <source>
        <dbReference type="EMBL" id="MDK6028485.1"/>
    </source>
</evidence>
<proteinExistence type="inferred from homology"/>
<evidence type="ECO:0000313" key="8">
    <source>
        <dbReference type="Proteomes" id="UP001529235"/>
    </source>
</evidence>
<dbReference type="CDD" id="cd01166">
    <property type="entry name" value="KdgK"/>
    <property type="match status" value="1"/>
</dbReference>
<reference evidence="7 8" key="1">
    <citation type="submission" date="2023-05" db="EMBL/GenBank/DDBJ databases">
        <title>A new hyperthermophilic archaea 'Ignisphaera cupida' sp. nov. and description of the family 'Ignisphaeraceae' fam. nov.</title>
        <authorList>
            <person name="Podosokorskaya O.A."/>
            <person name="Elcheninov A.G."/>
            <person name="Klukina A."/>
            <person name="Merkel A.Y."/>
        </authorList>
    </citation>
    <scope>NUCLEOTIDE SEQUENCE [LARGE SCALE GENOMIC DNA]</scope>
    <source>
        <strain evidence="7 8">4213-co</strain>
    </source>
</reference>
<dbReference type="PROSITE" id="PS00584">
    <property type="entry name" value="PFKB_KINASES_2"/>
    <property type="match status" value="1"/>
</dbReference>
<dbReference type="InterPro" id="IPR011611">
    <property type="entry name" value="PfkB_dom"/>
</dbReference>
<dbReference type="PANTHER" id="PTHR43085">
    <property type="entry name" value="HEXOKINASE FAMILY MEMBER"/>
    <property type="match status" value="1"/>
</dbReference>
<dbReference type="Pfam" id="PF00294">
    <property type="entry name" value="PfkB"/>
    <property type="match status" value="1"/>
</dbReference>
<evidence type="ECO:0000256" key="1">
    <source>
        <dbReference type="ARBA" id="ARBA00010688"/>
    </source>
</evidence>
<protein>
    <submittedName>
        <fullName evidence="7">Sugar kinase</fullName>
    </submittedName>
</protein>
<dbReference type="Gene3D" id="3.40.1190.20">
    <property type="match status" value="1"/>
</dbReference>
<keyword evidence="3" id="KW-0547">Nucleotide-binding</keyword>
<sequence length="316" mass="34499">MAFDVISLGELLVEFVRKERDGVHTTPGTYLGPYPSGAPAITIDSCARLGLKTGFIGVVGNDDFGQLLIKRLASDGVDVSKIYIDENSMTGMAFVAYRVDGSRRFVFNLKFSASAKLSPDHIEVDYVGKSKVLHISGSTIFISKSSKEACEKAVTIAKQNNVLVTLDPNLRPELASLEESREALSFFISKSDVILVGEDELLKLFDTQYLNEAIQKLFDRGPKIVVVKRGKRGSMMVTRSGDVVEASAFTVKEVDPTGAGDVYNAAFIYGYLKGWGYRDILIFANAAGAVKVMKVGPMEGPESIDEISKIIREFKV</sequence>
<dbReference type="GO" id="GO:0005524">
    <property type="term" value="F:ATP binding"/>
    <property type="evidence" value="ECO:0007669"/>
    <property type="project" value="UniProtKB-KW"/>
</dbReference>
<dbReference type="AlphaFoldDB" id="A0ABD4Z6G1"/>
<dbReference type="InterPro" id="IPR002173">
    <property type="entry name" value="Carboh/pur_kinase_PfkB_CS"/>
</dbReference>
<dbReference type="PANTHER" id="PTHR43085:SF1">
    <property type="entry name" value="PSEUDOURIDINE KINASE-RELATED"/>
    <property type="match status" value="1"/>
</dbReference>
<dbReference type="RefSeq" id="WP_285273469.1">
    <property type="nucleotide sequence ID" value="NZ_JASNVW010000002.1"/>
</dbReference>
<evidence type="ECO:0000256" key="3">
    <source>
        <dbReference type="ARBA" id="ARBA00022741"/>
    </source>
</evidence>
<dbReference type="Proteomes" id="UP001529235">
    <property type="component" value="Unassembled WGS sequence"/>
</dbReference>
<feature type="domain" description="Carbohydrate kinase PfkB" evidence="6">
    <location>
        <begin position="4"/>
        <end position="299"/>
    </location>
</feature>
<accession>A0ABD4Z6G1</accession>
<keyword evidence="4 7" id="KW-0418">Kinase</keyword>
<dbReference type="GO" id="GO:0016301">
    <property type="term" value="F:kinase activity"/>
    <property type="evidence" value="ECO:0007669"/>
    <property type="project" value="UniProtKB-KW"/>
</dbReference>
<evidence type="ECO:0000256" key="2">
    <source>
        <dbReference type="ARBA" id="ARBA00022679"/>
    </source>
</evidence>
<dbReference type="InterPro" id="IPR050306">
    <property type="entry name" value="PfkB_Carbo_kinase"/>
</dbReference>
<evidence type="ECO:0000256" key="5">
    <source>
        <dbReference type="ARBA" id="ARBA00022840"/>
    </source>
</evidence>
<comment type="caution">
    <text evidence="7">The sequence shown here is derived from an EMBL/GenBank/DDBJ whole genome shotgun (WGS) entry which is preliminary data.</text>
</comment>
<keyword evidence="8" id="KW-1185">Reference proteome</keyword>
<gene>
    <name evidence="7" type="ORF">QPL79_03830</name>
</gene>